<dbReference type="RefSeq" id="WP_200338553.1">
    <property type="nucleotide sequence ID" value="NZ_NRRL01000001.1"/>
</dbReference>
<evidence type="ECO:0000256" key="1">
    <source>
        <dbReference type="SAM" id="MobiDB-lite"/>
    </source>
</evidence>
<keyword evidence="3" id="KW-1185">Reference proteome</keyword>
<evidence type="ECO:0000313" key="3">
    <source>
        <dbReference type="Proteomes" id="UP001296873"/>
    </source>
</evidence>
<comment type="caution">
    <text evidence="2">The sequence shown here is derived from an EMBL/GenBank/DDBJ whole genome shotgun (WGS) entry which is preliminary data.</text>
</comment>
<protein>
    <submittedName>
        <fullName evidence="2">Uncharacterized protein</fullName>
    </submittedName>
</protein>
<sequence length="289" mass="31042">MQTPVRPYPIGIVDGPGLLENEGAREAAADVRNLICASNASARATGATRPDQLAANLAHNLDGWAEDLYIAAESCERLARLGHLTALLADCGRVPGIVLASMLKEQLADRLPYLDRVVEHERVIAEEVRQAIQTVLNALARDRLEAGTPMDANERRAMTLVGGIVASKPAAWRRIARTITANGRPDLLPSVPRMDFWPAPLPDPAALGAFLNDDICLSAARPRVPEEAAIAFQAAARTLIDQGLSVPMKLRALTRESVRKDPHPDHDSPVRQAALDALEADLPETPAAA</sequence>
<proteinExistence type="predicted"/>
<feature type="region of interest" description="Disordered" evidence="1">
    <location>
        <begin position="256"/>
        <end position="289"/>
    </location>
</feature>
<accession>A0ABS1D7V7</accession>
<evidence type="ECO:0000313" key="2">
    <source>
        <dbReference type="EMBL" id="MBK1666504.1"/>
    </source>
</evidence>
<dbReference type="EMBL" id="NRRL01000001">
    <property type="protein sequence ID" value="MBK1666504.1"/>
    <property type="molecule type" value="Genomic_DNA"/>
</dbReference>
<feature type="compositionally biased region" description="Basic and acidic residues" evidence="1">
    <location>
        <begin position="256"/>
        <end position="269"/>
    </location>
</feature>
<organism evidence="2 3">
    <name type="scientific">Rhodovibrio sodomensis</name>
    <dbReference type="NCBI Taxonomy" id="1088"/>
    <lineage>
        <taxon>Bacteria</taxon>
        <taxon>Pseudomonadati</taxon>
        <taxon>Pseudomonadota</taxon>
        <taxon>Alphaproteobacteria</taxon>
        <taxon>Rhodospirillales</taxon>
        <taxon>Rhodovibrionaceae</taxon>
        <taxon>Rhodovibrio</taxon>
    </lineage>
</organism>
<dbReference type="Proteomes" id="UP001296873">
    <property type="component" value="Unassembled WGS sequence"/>
</dbReference>
<gene>
    <name evidence="2" type="ORF">CKO28_00420</name>
</gene>
<name>A0ABS1D7V7_9PROT</name>
<reference evidence="2 3" key="1">
    <citation type="journal article" date="2020" name="Microorganisms">
        <title>Osmotic Adaptation and Compatible Solute Biosynthesis of Phototrophic Bacteria as Revealed from Genome Analyses.</title>
        <authorList>
            <person name="Imhoff J.F."/>
            <person name="Rahn T."/>
            <person name="Kunzel S."/>
            <person name="Keller A."/>
            <person name="Neulinger S.C."/>
        </authorList>
    </citation>
    <scope>NUCLEOTIDE SEQUENCE [LARGE SCALE GENOMIC DNA]</scope>
    <source>
        <strain evidence="2 3">DSM 9895</strain>
    </source>
</reference>